<evidence type="ECO:0000256" key="9">
    <source>
        <dbReference type="ARBA" id="ARBA00022989"/>
    </source>
</evidence>
<reference evidence="14" key="2">
    <citation type="submission" date="2021-12" db="EMBL/GenBank/DDBJ databases">
        <title>Resequencing data analysis of finger millet.</title>
        <authorList>
            <person name="Hatakeyama M."/>
            <person name="Aluri S."/>
            <person name="Balachadran M.T."/>
            <person name="Sivarajan S.R."/>
            <person name="Poveda L."/>
            <person name="Shimizu-Inatsugi R."/>
            <person name="Schlapbach R."/>
            <person name="Sreeman S.M."/>
            <person name="Shimizu K.K."/>
        </authorList>
    </citation>
    <scope>NUCLEOTIDE SEQUENCE</scope>
</reference>
<dbReference type="SUPFAM" id="SSF52058">
    <property type="entry name" value="L domain-like"/>
    <property type="match status" value="2"/>
</dbReference>
<dbReference type="InterPro" id="IPR046956">
    <property type="entry name" value="RLP23-like"/>
</dbReference>
<evidence type="ECO:0000256" key="3">
    <source>
        <dbReference type="ARBA" id="ARBA00022475"/>
    </source>
</evidence>
<dbReference type="InterPro" id="IPR003591">
    <property type="entry name" value="Leu-rich_rpt_typical-subtyp"/>
</dbReference>
<gene>
    <name evidence="14" type="primary">gb26337</name>
    <name evidence="14" type="ORF">PR202_gb26337</name>
</gene>
<evidence type="ECO:0000256" key="4">
    <source>
        <dbReference type="ARBA" id="ARBA00022614"/>
    </source>
</evidence>
<dbReference type="Pfam" id="PF08263">
    <property type="entry name" value="LRRNT_2"/>
    <property type="match status" value="1"/>
</dbReference>
<dbReference type="InterPro" id="IPR013210">
    <property type="entry name" value="LRR_N_plant-typ"/>
</dbReference>
<feature type="transmembrane region" description="Helical" evidence="12">
    <location>
        <begin position="639"/>
        <end position="659"/>
    </location>
</feature>
<evidence type="ECO:0000256" key="7">
    <source>
        <dbReference type="ARBA" id="ARBA00022729"/>
    </source>
</evidence>
<organism evidence="14 15">
    <name type="scientific">Eleusine coracana subsp. coracana</name>
    <dbReference type="NCBI Taxonomy" id="191504"/>
    <lineage>
        <taxon>Eukaryota</taxon>
        <taxon>Viridiplantae</taxon>
        <taxon>Streptophyta</taxon>
        <taxon>Embryophyta</taxon>
        <taxon>Tracheophyta</taxon>
        <taxon>Spermatophyta</taxon>
        <taxon>Magnoliopsida</taxon>
        <taxon>Liliopsida</taxon>
        <taxon>Poales</taxon>
        <taxon>Poaceae</taxon>
        <taxon>PACMAD clade</taxon>
        <taxon>Chloridoideae</taxon>
        <taxon>Cynodonteae</taxon>
        <taxon>Eleusininae</taxon>
        <taxon>Eleusine</taxon>
    </lineage>
</organism>
<dbReference type="Gene3D" id="3.80.10.10">
    <property type="entry name" value="Ribonuclease Inhibitor"/>
    <property type="match status" value="2"/>
</dbReference>
<dbReference type="FunFam" id="3.80.10.10:FF:000095">
    <property type="entry name" value="LRR receptor-like serine/threonine-protein kinase GSO1"/>
    <property type="match status" value="1"/>
</dbReference>
<accession>A0AAV5FS98</accession>
<keyword evidence="8" id="KW-0677">Repeat</keyword>
<dbReference type="GO" id="GO:0005886">
    <property type="term" value="C:plasma membrane"/>
    <property type="evidence" value="ECO:0007669"/>
    <property type="project" value="UniProtKB-SubCell"/>
</dbReference>
<comment type="caution">
    <text evidence="14">The sequence shown here is derived from an EMBL/GenBank/DDBJ whole genome shotgun (WGS) entry which is preliminary data.</text>
</comment>
<evidence type="ECO:0000256" key="2">
    <source>
        <dbReference type="ARBA" id="ARBA00009592"/>
    </source>
</evidence>
<dbReference type="GO" id="GO:0009742">
    <property type="term" value="P:brassinosteroid mediated signaling pathway"/>
    <property type="evidence" value="ECO:0007669"/>
    <property type="project" value="UniProtKB-KW"/>
</dbReference>
<evidence type="ECO:0000256" key="10">
    <source>
        <dbReference type="ARBA" id="ARBA00023136"/>
    </source>
</evidence>
<keyword evidence="15" id="KW-1185">Reference proteome</keyword>
<feature type="domain" description="Leucine-rich repeat-containing N-terminal plant-type" evidence="13">
    <location>
        <begin position="47"/>
        <end position="90"/>
    </location>
</feature>
<name>A0AAV5FS98_ELECO</name>
<keyword evidence="6 12" id="KW-0812">Transmembrane</keyword>
<dbReference type="InterPro" id="IPR001611">
    <property type="entry name" value="Leu-rich_rpt"/>
</dbReference>
<dbReference type="PANTHER" id="PTHR48061:SF13">
    <property type="entry name" value="LEUCINE-RICH REPEAT-CONTAINING N-TERMINAL PLANT-TYPE DOMAIN-CONTAINING PROTEIN"/>
    <property type="match status" value="1"/>
</dbReference>
<sequence>MLSSITSHPDSLVLHLLVSFLYYLGTQRSLSLGSYNNQTNVPIPCLPEQASALLRLKSSFSTSGWADGSICSLASWRAHTDCCDWEGVRCGDAEGRVTILDLGDCGFESASLHPALFDLTSLTHLNLAWNSFNGSELPTHGFERLKSFADLISLSVLRLTHNLLEGWFPTGIFQNHNLTAIDISYNFDVSGSLPDFLSHGALIEMLVSNTNFSGSIPGSIRNLKSLNKLGVAVGDSSQVLPSSIAIVDLSFNQFKGPIPTPGPNIQLLDCSNNQFSSMPLKFASQLIRFSYFKASGNNLSGNIPSSICEATRLVLIDLSYNNLSGSIPSCLMADINYLSVLNLKSNRLQGVLPHNAQHGCGLEALDFSDNWIEGKIPRSLSACRELEVFDIGKNSITDTFPCWMSTLPKLQVLVLKSNKFIGNIGPSVLGDGDICRFPKLRILSVSFNNLSGTLSNEWFKSMKSMITESTNETLVMGKQQNLDGHTYQLTTTITFKGFDITKILRTIVVIDVSCNAFHGVIPLSIGDLVLLNGLVMSHNDFTGQIPSQISALRQLEVLRLSSNHLSGEIPQTLASMNFLSVLNLSYNDLVGRIPESPQFLTFSNLSFLGNVGLCGLQVGKACHNNTPPQYHLQEKSVDVILFIVIGIGFGVGFVVAVVLGSCKWCIKIG</sequence>
<evidence type="ECO:0000313" key="15">
    <source>
        <dbReference type="Proteomes" id="UP001054889"/>
    </source>
</evidence>
<evidence type="ECO:0000256" key="11">
    <source>
        <dbReference type="ARBA" id="ARBA00023180"/>
    </source>
</evidence>
<keyword evidence="9 12" id="KW-1133">Transmembrane helix</keyword>
<keyword evidence="11" id="KW-0325">Glycoprotein</keyword>
<dbReference type="SMART" id="SM00369">
    <property type="entry name" value="LRR_TYP"/>
    <property type="match status" value="5"/>
</dbReference>
<dbReference type="Pfam" id="PF00560">
    <property type="entry name" value="LRR_1"/>
    <property type="match status" value="4"/>
</dbReference>
<reference evidence="14" key="1">
    <citation type="journal article" date="2018" name="DNA Res.">
        <title>Multiple hybrid de novo genome assembly of finger millet, an orphan allotetraploid crop.</title>
        <authorList>
            <person name="Hatakeyama M."/>
            <person name="Aluri S."/>
            <person name="Balachadran M.T."/>
            <person name="Sivarajan S.R."/>
            <person name="Patrignani A."/>
            <person name="Gruter S."/>
            <person name="Poveda L."/>
            <person name="Shimizu-Inatsugi R."/>
            <person name="Baeten J."/>
            <person name="Francoijs K.J."/>
            <person name="Nataraja K.N."/>
            <person name="Reddy Y.A.N."/>
            <person name="Phadnis S."/>
            <person name="Ravikumar R.L."/>
            <person name="Schlapbach R."/>
            <person name="Sreeman S.M."/>
            <person name="Shimizu K.K."/>
        </authorList>
    </citation>
    <scope>NUCLEOTIDE SEQUENCE</scope>
</reference>
<keyword evidence="7" id="KW-0732">Signal</keyword>
<dbReference type="EMBL" id="BQKI01000095">
    <property type="protein sequence ID" value="GJN37390.1"/>
    <property type="molecule type" value="Genomic_DNA"/>
</dbReference>
<dbReference type="AlphaFoldDB" id="A0AAV5FS98"/>
<evidence type="ECO:0000259" key="13">
    <source>
        <dbReference type="Pfam" id="PF08263"/>
    </source>
</evidence>
<evidence type="ECO:0000256" key="12">
    <source>
        <dbReference type="SAM" id="Phobius"/>
    </source>
</evidence>
<dbReference type="InterPro" id="IPR032675">
    <property type="entry name" value="LRR_dom_sf"/>
</dbReference>
<evidence type="ECO:0000256" key="6">
    <source>
        <dbReference type="ARBA" id="ARBA00022692"/>
    </source>
</evidence>
<dbReference type="Proteomes" id="UP001054889">
    <property type="component" value="Unassembled WGS sequence"/>
</dbReference>
<evidence type="ECO:0000256" key="5">
    <source>
        <dbReference type="ARBA" id="ARBA00022626"/>
    </source>
</evidence>
<keyword evidence="5" id="KW-1070">Brassinosteroid signaling pathway</keyword>
<evidence type="ECO:0000256" key="1">
    <source>
        <dbReference type="ARBA" id="ARBA00004251"/>
    </source>
</evidence>
<dbReference type="PANTHER" id="PTHR48061">
    <property type="entry name" value="LEUCINE-RICH REPEAT RECEPTOR PROTEIN KINASE EMS1-LIKE-RELATED"/>
    <property type="match status" value="1"/>
</dbReference>
<proteinExistence type="inferred from homology"/>
<evidence type="ECO:0000313" key="14">
    <source>
        <dbReference type="EMBL" id="GJN37390.1"/>
    </source>
</evidence>
<keyword evidence="3" id="KW-1003">Cell membrane</keyword>
<dbReference type="FunFam" id="3.80.10.10:FF:000111">
    <property type="entry name" value="LRR receptor-like serine/threonine-protein kinase ERECTA"/>
    <property type="match status" value="1"/>
</dbReference>
<protein>
    <recommendedName>
        <fullName evidence="13">Leucine-rich repeat-containing N-terminal plant-type domain-containing protein</fullName>
    </recommendedName>
</protein>
<keyword evidence="4" id="KW-0433">Leucine-rich repeat</keyword>
<comment type="subcellular location">
    <subcellularLocation>
        <location evidence="1">Cell membrane</location>
        <topology evidence="1">Single-pass type I membrane protein</topology>
    </subcellularLocation>
</comment>
<keyword evidence="10 12" id="KW-0472">Membrane</keyword>
<comment type="similarity">
    <text evidence="2">Belongs to the RLP family.</text>
</comment>
<evidence type="ECO:0000256" key="8">
    <source>
        <dbReference type="ARBA" id="ARBA00022737"/>
    </source>
</evidence>